<evidence type="ECO:0000313" key="2">
    <source>
        <dbReference type="Proteomes" id="UP000831701"/>
    </source>
</evidence>
<dbReference type="EMBL" id="CM041546">
    <property type="protein sequence ID" value="KAI3361211.1"/>
    <property type="molecule type" value="Genomic_DNA"/>
</dbReference>
<accession>A0ACB8W040</accession>
<gene>
    <name evidence="1" type="ORF">L3Q82_013412</name>
</gene>
<name>A0ACB8W040_9TELE</name>
<protein>
    <submittedName>
        <fullName evidence="1">Uncharacterized protein</fullName>
    </submittedName>
</protein>
<proteinExistence type="predicted"/>
<sequence length="820" mass="94545">MSTLRLLLSLLLFKEVLALSGNFWHITDLHWDPTYKLTNDPELVCASSGKRPAVNAGKFGDYSCDSPWHLINSSVYAMKDILADPDFIVWTGDDTPHVPNEDLGEEAVLHIISNLTHIINQVFPNTKVYSALGNHDYHPKSQLPAAPNYMYNQTAEMWRGWLDPESQRTFKQGGYYTEQLLNRTGFRMLVLNTNLYYDQNKLTQDMDDPAGQFSWAHQVYIIGHVPPGVFEKKRSKPWFTPEFNKLYLDLIQKHHSVISGQFFGHHHTDSFRMFYDSESSPISVMFLSPGVTPWKTTLPGVVDGANNPGIRVFEYDIQTLLVKDVVTYYLNLTHANAARGRWEKEYRLTESFRVPDASPASMHQALERIANDRCYLQKYYEFNSVSYDLTECDSDCRVDHVCAAREVDFEKYEECLREGFNMSTLRLLLSLLLFKEVLALSGNFWHITDLHWDPTYKLTNDPELVCASSGKRPAVNAGKFGDYSCDSPWHLINSSVYAMKDILADPGLHRMDRHLILKPSLRDDTPHVPNEDLGEEAVLHIISNLTHIINQVFPNTKVYSALGNHDYHPKSQLPAAPNYMYNQTAEMWRGWLDPESQRTFKQGGYYTEQLLNRTGFRMLVLNTNLYYDQNKLTQDMDDPAGQFSWAHQVYIIGHVPPGVFEKKRSKPWFTPEFNKLYLDLIQKHHSVISGQFFGHQHSDSFRMFYNSERKDVVTYYLNLTHANAARGRWEKEYRLTESFRVPDASPASMHQALERIANNHCYLQKYYEFNSASYDLTECDSDCRVDHVCAAREVDFEKYEECLREGAASIYGGLLPVLSV</sequence>
<feature type="non-terminal residue" evidence="1">
    <location>
        <position position="820"/>
    </location>
</feature>
<organism evidence="1 2">
    <name type="scientific">Scortum barcoo</name>
    <name type="common">barcoo grunter</name>
    <dbReference type="NCBI Taxonomy" id="214431"/>
    <lineage>
        <taxon>Eukaryota</taxon>
        <taxon>Metazoa</taxon>
        <taxon>Chordata</taxon>
        <taxon>Craniata</taxon>
        <taxon>Vertebrata</taxon>
        <taxon>Euteleostomi</taxon>
        <taxon>Actinopterygii</taxon>
        <taxon>Neopterygii</taxon>
        <taxon>Teleostei</taxon>
        <taxon>Neoteleostei</taxon>
        <taxon>Acanthomorphata</taxon>
        <taxon>Eupercaria</taxon>
        <taxon>Centrarchiformes</taxon>
        <taxon>Terapontoidei</taxon>
        <taxon>Terapontidae</taxon>
        <taxon>Scortum</taxon>
    </lineage>
</organism>
<reference evidence="1" key="1">
    <citation type="submission" date="2022-04" db="EMBL/GenBank/DDBJ databases">
        <title>Jade perch genome.</title>
        <authorList>
            <person name="Chao B."/>
        </authorList>
    </citation>
    <scope>NUCLEOTIDE SEQUENCE</scope>
    <source>
        <strain evidence="1">CB-2022</strain>
    </source>
</reference>
<dbReference type="Proteomes" id="UP000831701">
    <property type="component" value="Chromosome 16"/>
</dbReference>
<evidence type="ECO:0000313" key="1">
    <source>
        <dbReference type="EMBL" id="KAI3361211.1"/>
    </source>
</evidence>
<comment type="caution">
    <text evidence="1">The sequence shown here is derived from an EMBL/GenBank/DDBJ whole genome shotgun (WGS) entry which is preliminary data.</text>
</comment>
<keyword evidence="2" id="KW-1185">Reference proteome</keyword>